<evidence type="ECO:0000259" key="2">
    <source>
        <dbReference type="Pfam" id="PF14644"/>
    </source>
</evidence>
<comment type="caution">
    <text evidence="3">The sequence shown here is derived from an EMBL/GenBank/DDBJ whole genome shotgun (WGS) entry which is preliminary data.</text>
</comment>
<dbReference type="Proteomes" id="UP000784294">
    <property type="component" value="Unassembled WGS sequence"/>
</dbReference>
<evidence type="ECO:0000256" key="1">
    <source>
        <dbReference type="SAM" id="MobiDB-lite"/>
    </source>
</evidence>
<accession>A0A3S5CNI5</accession>
<dbReference type="AlphaFoldDB" id="A0A3S5CNI5"/>
<gene>
    <name evidence="3" type="ORF">PXEA_LOCUS28876</name>
</gene>
<dbReference type="InterPro" id="IPR027914">
    <property type="entry name" value="DUF4456"/>
</dbReference>
<feature type="compositionally biased region" description="Polar residues" evidence="1">
    <location>
        <begin position="204"/>
        <end position="217"/>
    </location>
</feature>
<evidence type="ECO:0000313" key="3">
    <source>
        <dbReference type="EMBL" id="VEL35436.1"/>
    </source>
</evidence>
<sequence>VYNATQLRPQLGAIVSRTSVNLLCQKEAARQTAAHRYFIQLWQRRCAVLAQAGRHFADQVTQLTQGLLLRLDSLVCIRDVEEPGCRANFSRHAFAAGKQTWPNADLTIFTCLLNSSIRELAPSTLRRTPTLMPTRRVVKAPSFIASPAPTVVRMKGSATTEGQANMFITESLVIPGSSLNDGDESVGSSGSATNRDGARRNCGGKQSSSGTDKTTLAQGGNLIESASSSFREPAKSASSPSLVDVETSTCGLVTAKTSEAHLETIRARDVAIKASDTRCAVLSVGPWTWCNLRRFAGIAIFSSEANSSANFQAISPHSVLAHLLT</sequence>
<feature type="domain" description="DUF4456" evidence="2">
    <location>
        <begin position="3"/>
        <end position="82"/>
    </location>
</feature>
<evidence type="ECO:0000313" key="4">
    <source>
        <dbReference type="Proteomes" id="UP000784294"/>
    </source>
</evidence>
<organism evidence="3 4">
    <name type="scientific">Protopolystoma xenopodis</name>
    <dbReference type="NCBI Taxonomy" id="117903"/>
    <lineage>
        <taxon>Eukaryota</taxon>
        <taxon>Metazoa</taxon>
        <taxon>Spiralia</taxon>
        <taxon>Lophotrochozoa</taxon>
        <taxon>Platyhelminthes</taxon>
        <taxon>Monogenea</taxon>
        <taxon>Polyopisthocotylea</taxon>
        <taxon>Polystomatidea</taxon>
        <taxon>Polystomatidae</taxon>
        <taxon>Protopolystoma</taxon>
    </lineage>
</organism>
<dbReference type="Pfam" id="PF14644">
    <property type="entry name" value="DUF4456"/>
    <property type="match status" value="1"/>
</dbReference>
<dbReference type="EMBL" id="CAAALY010249852">
    <property type="protein sequence ID" value="VEL35436.1"/>
    <property type="molecule type" value="Genomic_DNA"/>
</dbReference>
<keyword evidence="4" id="KW-1185">Reference proteome</keyword>
<feature type="region of interest" description="Disordered" evidence="1">
    <location>
        <begin position="178"/>
        <end position="217"/>
    </location>
</feature>
<feature type="non-terminal residue" evidence="3">
    <location>
        <position position="325"/>
    </location>
</feature>
<protein>
    <recommendedName>
        <fullName evidence="2">DUF4456 domain-containing protein</fullName>
    </recommendedName>
</protein>
<proteinExistence type="predicted"/>
<reference evidence="3" key="1">
    <citation type="submission" date="2018-11" db="EMBL/GenBank/DDBJ databases">
        <authorList>
            <consortium name="Pathogen Informatics"/>
        </authorList>
    </citation>
    <scope>NUCLEOTIDE SEQUENCE</scope>
</reference>
<name>A0A3S5CNI5_9PLAT</name>